<gene>
    <name evidence="2" type="ORF">CGC43_01805</name>
</gene>
<dbReference type="AlphaFoldDB" id="A0A345JQ12"/>
<sequence length="266" mass="30972">MRMHNVDVAVFMPIYNAEDFVEEAMLSVLKQDGVSFIIIAYDDCSSDNSANIVENIQAKHKDKIVFLKNSENVGPNNNFNNILNYIQGNVNCTYIAFFAGDDLMKHNRLLYQKTIMDECLNSAICFCPVEILNSGRKDDSLKNIIGKVSDKDSSYKYDYMLRKGFAFVTNGAFLRSSELKNIRYRYNFVSDFHFFIDIAMKSRKDIIFINNDLVYYRRSQGSVTSKYSKKSLMFGYMKYSFRLIKDYPAYIYFILKNLLIKLLKNI</sequence>
<dbReference type="PANTHER" id="PTHR22916">
    <property type="entry name" value="GLYCOSYLTRANSFERASE"/>
    <property type="match status" value="1"/>
</dbReference>
<dbReference type="InterPro" id="IPR001173">
    <property type="entry name" value="Glyco_trans_2-like"/>
</dbReference>
<dbReference type="Pfam" id="PF00535">
    <property type="entry name" value="Glycos_transf_2"/>
    <property type="match status" value="1"/>
</dbReference>
<dbReference type="SUPFAM" id="SSF53448">
    <property type="entry name" value="Nucleotide-diphospho-sugar transferases"/>
    <property type="match status" value="1"/>
</dbReference>
<evidence type="ECO:0000259" key="1">
    <source>
        <dbReference type="Pfam" id="PF00535"/>
    </source>
</evidence>
<protein>
    <recommendedName>
        <fullName evidence="1">Glycosyltransferase 2-like domain-containing protein</fullName>
    </recommendedName>
</protein>
<name>A0A345JQ12_9GAMM</name>
<dbReference type="PANTHER" id="PTHR22916:SF3">
    <property type="entry name" value="UDP-GLCNAC:BETAGAL BETA-1,3-N-ACETYLGLUCOSAMINYLTRANSFERASE-LIKE PROTEIN 1"/>
    <property type="match status" value="1"/>
</dbReference>
<accession>A0A345JQ12</accession>
<dbReference type="OrthoDB" id="5605222at2"/>
<dbReference type="InterPro" id="IPR029044">
    <property type="entry name" value="Nucleotide-diphossugar_trans"/>
</dbReference>
<dbReference type="GO" id="GO:0016758">
    <property type="term" value="F:hexosyltransferase activity"/>
    <property type="evidence" value="ECO:0007669"/>
    <property type="project" value="UniProtKB-ARBA"/>
</dbReference>
<evidence type="ECO:0000313" key="3">
    <source>
        <dbReference type="Proteomes" id="UP000253862"/>
    </source>
</evidence>
<dbReference type="Proteomes" id="UP000253862">
    <property type="component" value="Chromosome"/>
</dbReference>
<dbReference type="EMBL" id="CP022375">
    <property type="protein sequence ID" value="AXH29408.1"/>
    <property type="molecule type" value="Genomic_DNA"/>
</dbReference>
<dbReference type="KEGG" id="foo:CGC45_01790"/>
<reference evidence="2 3" key="1">
    <citation type="submission" date="2017-07" db="EMBL/GenBank/DDBJ databases">
        <title>Complete genome sequences and comparative analysis of the novel pathogen Francisella opportunistica.</title>
        <authorList>
            <person name="Dietrich E.A."/>
            <person name="Kingry L.C."/>
            <person name="Petersen J.M."/>
        </authorList>
    </citation>
    <scope>NUCLEOTIDE SEQUENCE [LARGE SCALE GENOMIC DNA]</scope>
    <source>
        <strain evidence="2 3">14-2155</strain>
    </source>
</reference>
<evidence type="ECO:0000313" key="2">
    <source>
        <dbReference type="EMBL" id="AXH29408.1"/>
    </source>
</evidence>
<keyword evidence="3" id="KW-1185">Reference proteome</keyword>
<proteinExistence type="predicted"/>
<dbReference type="Gene3D" id="3.90.550.10">
    <property type="entry name" value="Spore Coat Polysaccharide Biosynthesis Protein SpsA, Chain A"/>
    <property type="match status" value="1"/>
</dbReference>
<organism evidence="2 3">
    <name type="scientific">Francisella opportunistica</name>
    <dbReference type="NCBI Taxonomy" id="2016517"/>
    <lineage>
        <taxon>Bacteria</taxon>
        <taxon>Pseudomonadati</taxon>
        <taxon>Pseudomonadota</taxon>
        <taxon>Gammaproteobacteria</taxon>
        <taxon>Thiotrichales</taxon>
        <taxon>Francisellaceae</taxon>
        <taxon>Francisella</taxon>
    </lineage>
</organism>
<feature type="domain" description="Glycosyltransferase 2-like" evidence="1">
    <location>
        <begin position="10"/>
        <end position="157"/>
    </location>
</feature>